<evidence type="ECO:0000313" key="2">
    <source>
        <dbReference type="EMBL" id="OHV45907.1"/>
    </source>
</evidence>
<dbReference type="EMBL" id="MBLM01000003">
    <property type="protein sequence ID" value="OHV45907.1"/>
    <property type="molecule type" value="Genomic_DNA"/>
</dbReference>
<keyword evidence="3" id="KW-1185">Reference proteome</keyword>
<accession>A0A1S1RIP3</accession>
<evidence type="ECO:0000313" key="3">
    <source>
        <dbReference type="Proteomes" id="UP000179627"/>
    </source>
</evidence>
<dbReference type="Proteomes" id="UP000179627">
    <property type="component" value="Unassembled WGS sequence"/>
</dbReference>
<dbReference type="InterPro" id="IPR046156">
    <property type="entry name" value="DUF6158"/>
</dbReference>
<comment type="caution">
    <text evidence="2">The sequence shown here is derived from an EMBL/GenBank/DDBJ whole genome shotgun (WGS) entry which is preliminary data.</text>
</comment>
<sequence>MSHRPEGIPAPELSDADLVREVRHLHLTRHDTFLTGSEDAFETHTQRMLELEREYLRRFPDSASPDPRRTRAGRRRAAGILPG</sequence>
<gene>
    <name evidence="2" type="ORF">CC117_09065</name>
</gene>
<organism evidence="2 3">
    <name type="scientific">Parafrankia colletiae</name>
    <dbReference type="NCBI Taxonomy" id="573497"/>
    <lineage>
        <taxon>Bacteria</taxon>
        <taxon>Bacillati</taxon>
        <taxon>Actinomycetota</taxon>
        <taxon>Actinomycetes</taxon>
        <taxon>Frankiales</taxon>
        <taxon>Frankiaceae</taxon>
        <taxon>Parafrankia</taxon>
    </lineage>
</organism>
<feature type="region of interest" description="Disordered" evidence="1">
    <location>
        <begin position="58"/>
        <end position="83"/>
    </location>
</feature>
<dbReference type="Pfam" id="PF19655">
    <property type="entry name" value="DUF6158"/>
    <property type="match status" value="1"/>
</dbReference>
<reference evidence="3" key="1">
    <citation type="submission" date="2016-07" db="EMBL/GenBank/DDBJ databases">
        <title>Sequence Frankia sp. strain CcI1.17.</title>
        <authorList>
            <person name="Ghodhbane-Gtari F."/>
            <person name="Swanson E."/>
            <person name="Gueddou A."/>
            <person name="Morris K."/>
            <person name="Hezbri K."/>
            <person name="Ktari A."/>
            <person name="Nouioui I."/>
            <person name="Abebe-Akele F."/>
            <person name="Simpson S."/>
            <person name="Thomas K."/>
            <person name="Gtari M."/>
            <person name="Tisa L.S."/>
            <person name="Hurst S."/>
        </authorList>
    </citation>
    <scope>NUCLEOTIDE SEQUENCE [LARGE SCALE GENOMIC DNA]</scope>
    <source>
        <strain evidence="3">Cc1.17</strain>
    </source>
</reference>
<proteinExistence type="predicted"/>
<dbReference type="RefSeq" id="WP_071082156.1">
    <property type="nucleotide sequence ID" value="NZ_MBLM01000003.1"/>
</dbReference>
<evidence type="ECO:0000256" key="1">
    <source>
        <dbReference type="SAM" id="MobiDB-lite"/>
    </source>
</evidence>
<protein>
    <submittedName>
        <fullName evidence="2">Uncharacterized protein</fullName>
    </submittedName>
</protein>
<name>A0A1S1RIP3_9ACTN</name>
<dbReference type="AlphaFoldDB" id="A0A1S1RIP3"/>
<dbReference type="OrthoDB" id="4859584at2"/>